<dbReference type="Gene3D" id="3.40.50.300">
    <property type="entry name" value="P-loop containing nucleotide triphosphate hydrolases"/>
    <property type="match status" value="1"/>
</dbReference>
<dbReference type="RefSeq" id="WP_406261504.1">
    <property type="nucleotide sequence ID" value="NZ_CP108125.1"/>
</dbReference>
<organism evidence="2 3">
    <name type="scientific">Streptomyces nigra</name>
    <dbReference type="NCBI Taxonomy" id="1827580"/>
    <lineage>
        <taxon>Bacteria</taxon>
        <taxon>Bacillati</taxon>
        <taxon>Actinomycetota</taxon>
        <taxon>Actinomycetes</taxon>
        <taxon>Kitasatosporales</taxon>
        <taxon>Streptomycetaceae</taxon>
        <taxon>Streptomyces</taxon>
    </lineage>
</organism>
<dbReference type="PRINTS" id="PR00364">
    <property type="entry name" value="DISEASERSIST"/>
</dbReference>
<dbReference type="NCBIfam" id="NF040586">
    <property type="entry name" value="FxSxx_TPR"/>
    <property type="match status" value="1"/>
</dbReference>
<evidence type="ECO:0000313" key="3">
    <source>
        <dbReference type="Proteomes" id="UP001622690"/>
    </source>
</evidence>
<dbReference type="InterPro" id="IPR011990">
    <property type="entry name" value="TPR-like_helical_dom_sf"/>
</dbReference>
<dbReference type="Proteomes" id="UP001622690">
    <property type="component" value="Chromosome"/>
</dbReference>
<keyword evidence="3" id="KW-1185">Reference proteome</keyword>
<sequence>MQVISAPSPETTTRLRPIRSLPSRNQAFTGRTALLERVAASMRDGGQDGPADEPGVVSLIGMGGIGKTQLALEYAHRHAQDYGLVWWVGADQLAAVMASLTALASQLGLTAVQPSLLIRALWVELAARDDWLLVYDNLDDLGAMNDLLPPDGGKLLITGRDPRIGRIGTRIDVPEFERDESITLLSRRCPTLSPEDADRVAAAVGDLPLSVEQVGCFLDETGLETSEYLRLLQSQPTESGLDDRTVSAHPGLVSVVATSRDRLVATAGPTAATLLDRLAFLAPEPIPLGSDPAVGPPRFGVRLGDTATAALAVRKIVTLGLARHADNALQMHRLVHTLLRARLPQEEHGVIHHAAEELLATITLGDPDTPESWPEYGVIVPHVRELLSSAAALPGPQLDADGFRALVLKVQRYLYFSGQSRSAVDICRITRESWTERLGPDHPDTLNSGYNLASNLFELGEYAQAKEVDQDVWERRCRVLGMDHPDTIRSAHQLAADLCDLGDFAGARALDEQGWQHRSRLLGEDHPDTLQSAHYLGSDLYELGERERARDINEEVWRRRQRVLGETHPDTLHSAHHLASDLCDLGELERARELELWVLEQRRRRLGEDHPDTLRSRHYLAITLHQMGDCTQARELNEEVWNRRRQLHGDDHPDTLRSAYSLADDLAGLGEHARARALHRDTLVRRRRVLGEGHPDTKRSAQALAEVPSAP</sequence>
<dbReference type="Pfam" id="PF13374">
    <property type="entry name" value="TPR_10"/>
    <property type="match status" value="6"/>
</dbReference>
<accession>A0ABZ1J6Y9</accession>
<dbReference type="PANTHER" id="PTHR46082:SF6">
    <property type="entry name" value="AAA+ ATPASE DOMAIN-CONTAINING PROTEIN-RELATED"/>
    <property type="match status" value="1"/>
</dbReference>
<dbReference type="Gene3D" id="1.25.40.10">
    <property type="entry name" value="Tetratricopeptide repeat domain"/>
    <property type="match status" value="2"/>
</dbReference>
<name>A0ABZ1J6Y9_9ACTN</name>
<reference evidence="2 3" key="1">
    <citation type="submission" date="2022-10" db="EMBL/GenBank/DDBJ databases">
        <title>The complete genomes of actinobacterial strains from the NBC collection.</title>
        <authorList>
            <person name="Joergensen T.S."/>
            <person name="Alvarez Arevalo M."/>
            <person name="Sterndorff E.B."/>
            <person name="Faurdal D."/>
            <person name="Vuksanovic O."/>
            <person name="Mourched A.-S."/>
            <person name="Charusanti P."/>
            <person name="Shaw S."/>
            <person name="Blin K."/>
            <person name="Weber T."/>
        </authorList>
    </citation>
    <scope>NUCLEOTIDE SEQUENCE [LARGE SCALE GENOMIC DNA]</scope>
    <source>
        <strain evidence="2 3">NBC_00206</strain>
    </source>
</reference>
<feature type="region of interest" description="Disordered" evidence="1">
    <location>
        <begin position="690"/>
        <end position="711"/>
    </location>
</feature>
<dbReference type="PANTHER" id="PTHR46082">
    <property type="entry name" value="ATP/GTP-BINDING PROTEIN-RELATED"/>
    <property type="match status" value="1"/>
</dbReference>
<dbReference type="InterPro" id="IPR053137">
    <property type="entry name" value="NLR-like"/>
</dbReference>
<dbReference type="InterPro" id="IPR027417">
    <property type="entry name" value="P-loop_NTPase"/>
</dbReference>
<dbReference type="SUPFAM" id="SSF52540">
    <property type="entry name" value="P-loop containing nucleoside triphosphate hydrolases"/>
    <property type="match status" value="1"/>
</dbReference>
<evidence type="ECO:0000313" key="2">
    <source>
        <dbReference type="EMBL" id="WTO87202.1"/>
    </source>
</evidence>
<feature type="compositionally biased region" description="Basic and acidic residues" evidence="1">
    <location>
        <begin position="690"/>
        <end position="699"/>
    </location>
</feature>
<dbReference type="SUPFAM" id="SSF48452">
    <property type="entry name" value="TPR-like"/>
    <property type="match status" value="1"/>
</dbReference>
<proteinExistence type="predicted"/>
<gene>
    <name evidence="2" type="primary">fxsT</name>
    <name evidence="2" type="ORF">OHU27_34080</name>
</gene>
<protein>
    <submittedName>
        <fullName evidence="2">FxSxx-COOH system tetratricopeptide repeat protein</fullName>
    </submittedName>
</protein>
<evidence type="ECO:0000256" key="1">
    <source>
        <dbReference type="SAM" id="MobiDB-lite"/>
    </source>
</evidence>
<dbReference type="EMBL" id="CP108125">
    <property type="protein sequence ID" value="WTO87202.1"/>
    <property type="molecule type" value="Genomic_DNA"/>
</dbReference>